<gene>
    <name evidence="2" type="ORF">HELGO_WM30338</name>
</gene>
<organism evidence="2">
    <name type="scientific">uncultured Aureispira sp</name>
    <dbReference type="NCBI Taxonomy" id="1331704"/>
    <lineage>
        <taxon>Bacteria</taxon>
        <taxon>Pseudomonadati</taxon>
        <taxon>Bacteroidota</taxon>
        <taxon>Saprospiria</taxon>
        <taxon>Saprospirales</taxon>
        <taxon>Saprospiraceae</taxon>
        <taxon>Aureispira</taxon>
        <taxon>environmental samples</taxon>
    </lineage>
</organism>
<reference evidence="2" key="1">
    <citation type="submission" date="2020-01" db="EMBL/GenBank/DDBJ databases">
        <authorList>
            <person name="Meier V. D."/>
            <person name="Meier V D."/>
        </authorList>
    </citation>
    <scope>NUCLEOTIDE SEQUENCE</scope>
    <source>
        <strain evidence="2">HLG_WM_MAG_10</strain>
    </source>
</reference>
<name>A0A6S6RYX6_9BACT</name>
<dbReference type="PROSITE" id="PS51257">
    <property type="entry name" value="PROKAR_LIPOPROTEIN"/>
    <property type="match status" value="1"/>
</dbReference>
<dbReference type="AlphaFoldDB" id="A0A6S6RYX6"/>
<proteinExistence type="predicted"/>
<feature type="signal peptide" evidence="1">
    <location>
        <begin position="1"/>
        <end position="17"/>
    </location>
</feature>
<keyword evidence="1" id="KW-0732">Signal</keyword>
<evidence type="ECO:0008006" key="3">
    <source>
        <dbReference type="Google" id="ProtNLM"/>
    </source>
</evidence>
<sequence>MKITSFLLCLISFSFFACDSVEQSIPFDEDGRENFQAFHTKFYADSLFQMQRIEFPLLGNNPDGSTTPFLWEIENWRFKKAVDIESDKIKMIPFYDMGIVVRERIIVQDAFMIQNMFSLIDNKWYLTEYSGMKDLAFFSAKNKKQQALPEAALDTLSVDTIE</sequence>
<dbReference type="EMBL" id="CACVAQ010000055">
    <property type="protein sequence ID" value="CAA6800623.1"/>
    <property type="molecule type" value="Genomic_DNA"/>
</dbReference>
<dbReference type="Gene3D" id="3.10.450.410">
    <property type="match status" value="1"/>
</dbReference>
<feature type="chain" id="PRO_5027922885" description="DUF4348 domain-containing protein" evidence="1">
    <location>
        <begin position="18"/>
        <end position="162"/>
    </location>
</feature>
<accession>A0A6S6RYX6</accession>
<evidence type="ECO:0000256" key="1">
    <source>
        <dbReference type="SAM" id="SignalP"/>
    </source>
</evidence>
<evidence type="ECO:0000313" key="2">
    <source>
        <dbReference type="EMBL" id="CAA6800623.1"/>
    </source>
</evidence>
<protein>
    <recommendedName>
        <fullName evidence="3">DUF4348 domain-containing protein</fullName>
    </recommendedName>
</protein>